<protein>
    <recommendedName>
        <fullName evidence="14">Ig-like domain-containing protein</fullName>
    </recommendedName>
</protein>
<dbReference type="SMART" id="SM00409">
    <property type="entry name" value="IG"/>
    <property type="match status" value="1"/>
</dbReference>
<evidence type="ECO:0000256" key="12">
    <source>
        <dbReference type="SAM" id="Phobius"/>
    </source>
</evidence>
<dbReference type="InterPro" id="IPR036179">
    <property type="entry name" value="Ig-like_dom_sf"/>
</dbReference>
<evidence type="ECO:0000256" key="9">
    <source>
        <dbReference type="ARBA" id="ARBA00023180"/>
    </source>
</evidence>
<dbReference type="InterPro" id="IPR013783">
    <property type="entry name" value="Ig-like_fold"/>
</dbReference>
<dbReference type="PROSITE" id="PS01209">
    <property type="entry name" value="LDLRA_1"/>
    <property type="match status" value="1"/>
</dbReference>
<dbReference type="PANTHER" id="PTHR24270">
    <property type="entry name" value="LOW-DENSITY LIPOPROTEIN RECEPTOR-RELATED"/>
    <property type="match status" value="1"/>
</dbReference>
<evidence type="ECO:0000256" key="5">
    <source>
        <dbReference type="ARBA" id="ARBA00022737"/>
    </source>
</evidence>
<evidence type="ECO:0000256" key="3">
    <source>
        <dbReference type="ARBA" id="ARBA00022692"/>
    </source>
</evidence>
<feature type="disulfide bond" evidence="10">
    <location>
        <begin position="124"/>
        <end position="136"/>
    </location>
</feature>
<keyword evidence="7 12" id="KW-0472">Membrane</keyword>
<evidence type="ECO:0000259" key="14">
    <source>
        <dbReference type="PROSITE" id="PS50835"/>
    </source>
</evidence>
<dbReference type="GO" id="GO:0005886">
    <property type="term" value="C:plasma membrane"/>
    <property type="evidence" value="ECO:0007669"/>
    <property type="project" value="TreeGrafter"/>
</dbReference>
<dbReference type="SMART" id="SM00192">
    <property type="entry name" value="LDLa"/>
    <property type="match status" value="1"/>
</dbReference>
<keyword evidence="6 12" id="KW-1133">Transmembrane helix</keyword>
<evidence type="ECO:0000256" key="2">
    <source>
        <dbReference type="ARBA" id="ARBA00004308"/>
    </source>
</evidence>
<evidence type="ECO:0000256" key="7">
    <source>
        <dbReference type="ARBA" id="ARBA00023136"/>
    </source>
</evidence>
<comment type="caution">
    <text evidence="10">Lacks conserved residue(s) required for the propagation of feature annotation.</text>
</comment>
<comment type="subcellular location">
    <subcellularLocation>
        <location evidence="2">Endomembrane system</location>
    </subcellularLocation>
    <subcellularLocation>
        <location evidence="1">Membrane</location>
        <topology evidence="1">Single-pass membrane protein</topology>
    </subcellularLocation>
</comment>
<organism evidence="15 16">
    <name type="scientific">Halocaridina rubra</name>
    <name type="common">Hawaiian red shrimp</name>
    <dbReference type="NCBI Taxonomy" id="373956"/>
    <lineage>
        <taxon>Eukaryota</taxon>
        <taxon>Metazoa</taxon>
        <taxon>Ecdysozoa</taxon>
        <taxon>Arthropoda</taxon>
        <taxon>Crustacea</taxon>
        <taxon>Multicrustacea</taxon>
        <taxon>Malacostraca</taxon>
        <taxon>Eumalacostraca</taxon>
        <taxon>Eucarida</taxon>
        <taxon>Decapoda</taxon>
        <taxon>Pleocyemata</taxon>
        <taxon>Caridea</taxon>
        <taxon>Atyoidea</taxon>
        <taxon>Atyidae</taxon>
        <taxon>Halocaridina</taxon>
    </lineage>
</organism>
<reference evidence="15 16" key="1">
    <citation type="submission" date="2023-11" db="EMBL/GenBank/DDBJ databases">
        <title>Halocaridina rubra genome assembly.</title>
        <authorList>
            <person name="Smith C."/>
        </authorList>
    </citation>
    <scope>NUCLEOTIDE SEQUENCE [LARGE SCALE GENOMIC DNA]</scope>
    <source>
        <strain evidence="15">EP-1</strain>
        <tissue evidence="15">Whole</tissue>
    </source>
</reference>
<dbReference type="Gene3D" id="4.10.400.10">
    <property type="entry name" value="Low-density Lipoprotein Receptor"/>
    <property type="match status" value="1"/>
</dbReference>
<dbReference type="Pfam" id="PF00057">
    <property type="entry name" value="Ldl_recept_a"/>
    <property type="match status" value="1"/>
</dbReference>
<evidence type="ECO:0000256" key="11">
    <source>
        <dbReference type="SAM" id="MobiDB-lite"/>
    </source>
</evidence>
<name>A0AAN9A4S8_HALRR</name>
<dbReference type="GO" id="GO:0012505">
    <property type="term" value="C:endomembrane system"/>
    <property type="evidence" value="ECO:0007669"/>
    <property type="project" value="UniProtKB-SubCell"/>
</dbReference>
<evidence type="ECO:0000313" key="15">
    <source>
        <dbReference type="EMBL" id="KAK7080706.1"/>
    </source>
</evidence>
<evidence type="ECO:0000256" key="13">
    <source>
        <dbReference type="SAM" id="SignalP"/>
    </source>
</evidence>
<feature type="domain" description="Ig-like" evidence="14">
    <location>
        <begin position="28"/>
        <end position="108"/>
    </location>
</feature>
<dbReference type="Proteomes" id="UP001381693">
    <property type="component" value="Unassembled WGS sequence"/>
</dbReference>
<evidence type="ECO:0000256" key="8">
    <source>
        <dbReference type="ARBA" id="ARBA00023157"/>
    </source>
</evidence>
<dbReference type="InterPro" id="IPR050685">
    <property type="entry name" value="LDLR"/>
</dbReference>
<keyword evidence="4 13" id="KW-0732">Signal</keyword>
<dbReference type="InterPro" id="IPR002172">
    <property type="entry name" value="LDrepeatLR_classA_rpt"/>
</dbReference>
<keyword evidence="8 10" id="KW-1015">Disulfide bond</keyword>
<gene>
    <name evidence="15" type="ORF">SK128_019411</name>
</gene>
<feature type="disulfide bond" evidence="10">
    <location>
        <begin position="131"/>
        <end position="149"/>
    </location>
</feature>
<dbReference type="AlphaFoldDB" id="A0AAN9A4S8"/>
<dbReference type="InterPro" id="IPR036055">
    <property type="entry name" value="LDL_receptor-like_sf"/>
</dbReference>
<accession>A0AAN9A4S8</accession>
<feature type="region of interest" description="Disordered" evidence="11">
    <location>
        <begin position="330"/>
        <end position="397"/>
    </location>
</feature>
<dbReference type="EMBL" id="JAXCGZ010005818">
    <property type="protein sequence ID" value="KAK7080706.1"/>
    <property type="molecule type" value="Genomic_DNA"/>
</dbReference>
<dbReference type="Gene3D" id="2.60.40.10">
    <property type="entry name" value="Immunoglobulins"/>
    <property type="match status" value="1"/>
</dbReference>
<dbReference type="SUPFAM" id="SSF57424">
    <property type="entry name" value="LDL receptor-like module"/>
    <property type="match status" value="1"/>
</dbReference>
<evidence type="ECO:0000256" key="10">
    <source>
        <dbReference type="PROSITE-ProRule" id="PRU00124"/>
    </source>
</evidence>
<dbReference type="PANTHER" id="PTHR24270:SF8">
    <property type="entry name" value="LD11117P-RELATED"/>
    <property type="match status" value="1"/>
</dbReference>
<keyword evidence="5" id="KW-0677">Repeat</keyword>
<dbReference type="CDD" id="cd00112">
    <property type="entry name" value="LDLa"/>
    <property type="match status" value="1"/>
</dbReference>
<dbReference type="InterPro" id="IPR007110">
    <property type="entry name" value="Ig-like_dom"/>
</dbReference>
<dbReference type="FunFam" id="4.10.400.10:FF:000002">
    <property type="entry name" value="Low-density lipoprotein receptor-related protein 1"/>
    <property type="match status" value="1"/>
</dbReference>
<keyword evidence="3 12" id="KW-0812">Transmembrane</keyword>
<feature type="compositionally biased region" description="Polar residues" evidence="11">
    <location>
        <begin position="354"/>
        <end position="366"/>
    </location>
</feature>
<feature type="chain" id="PRO_5043036739" description="Ig-like domain-containing protein" evidence="13">
    <location>
        <begin position="22"/>
        <end position="456"/>
    </location>
</feature>
<dbReference type="InterPro" id="IPR003599">
    <property type="entry name" value="Ig_sub"/>
</dbReference>
<evidence type="ECO:0000313" key="16">
    <source>
        <dbReference type="Proteomes" id="UP001381693"/>
    </source>
</evidence>
<proteinExistence type="predicted"/>
<evidence type="ECO:0000256" key="1">
    <source>
        <dbReference type="ARBA" id="ARBA00004167"/>
    </source>
</evidence>
<feature type="signal peptide" evidence="13">
    <location>
        <begin position="1"/>
        <end position="21"/>
    </location>
</feature>
<dbReference type="PROSITE" id="PS50835">
    <property type="entry name" value="IG_LIKE"/>
    <property type="match status" value="1"/>
</dbReference>
<evidence type="ECO:0000256" key="4">
    <source>
        <dbReference type="ARBA" id="ARBA00022729"/>
    </source>
</evidence>
<keyword evidence="16" id="KW-1185">Reference proteome</keyword>
<keyword evidence="9" id="KW-0325">Glycoprotein</keyword>
<dbReference type="SUPFAM" id="SSF48726">
    <property type="entry name" value="Immunoglobulin"/>
    <property type="match status" value="1"/>
</dbReference>
<sequence>MASSILTIALITLLLGVGTIGVQVKIDPNELVLRKYVGETLTLTCAAKHRQQDDSKLEMSWVIPTNAVSRVLINEMPGMVRVTVKDLEETDAGNYTCDVMDELSRAVKSSIYIVVLPRGKVSSCASDSFYCKDGLCIPNRYECDGHPDCRDASDESSSICGADVCSDKLTCEDGRCLSHNLCCREKELSPPNCTIMASIQCCRQLVHPALLDQDLYYLETRPHFHQQWKPQTTDSTLIMGCIVAVANLVTVGIIVGVRYHLWRSSGSSSRAQYHLTRLRSATLRPFGFGSSVPPPSNTDQYQLRSADTLYSRRIPGLRSDLLAPEILREQRQQNSQSQRQFNGGVVLCPPSNAQPPQYSQLPNNISGPPPAYHQVVGAPPPPYSSRDDLAAGNGSDGSALSLLSPLLNNSSNNNNGDVNGNNTSHISVLYDRNVSHAAASASMSCNGVPQQNRMNK</sequence>
<feature type="transmembrane region" description="Helical" evidence="12">
    <location>
        <begin position="237"/>
        <end position="261"/>
    </location>
</feature>
<comment type="caution">
    <text evidence="15">The sequence shown here is derived from an EMBL/GenBank/DDBJ whole genome shotgun (WGS) entry which is preliminary data.</text>
</comment>
<dbReference type="GO" id="GO:0016192">
    <property type="term" value="P:vesicle-mediated transport"/>
    <property type="evidence" value="ECO:0007669"/>
    <property type="project" value="UniProtKB-ARBA"/>
</dbReference>
<dbReference type="PROSITE" id="PS50068">
    <property type="entry name" value="LDLRA_2"/>
    <property type="match status" value="1"/>
</dbReference>
<dbReference type="InterPro" id="IPR023415">
    <property type="entry name" value="LDLR_class-A_CS"/>
</dbReference>
<evidence type="ECO:0000256" key="6">
    <source>
        <dbReference type="ARBA" id="ARBA00022989"/>
    </source>
</evidence>